<sequence length="1428" mass="157884">MQQQPHPLQTSSLQTTATTLSSQHHLHLLVASSQQQQQHQRQNYVHLPTTHNLLRIKLDQYKTQQQQRQQQHQQNLSMSSTIHVVGGHHQNLTITPTTSPSSSSSSSSSITNSIKLNVVKEEEDDEDVEEKMLKDNNNRKDGGQSNSRISNGQMKSTTSSLSSLSSGGANFINNNIKEYISETSKNKIADIIADIRKFNDIEKLYLYLQLPDGGNHHDHHPNGIDNVVGVVVGNDGTISSSNNGKKKTMNNSPFGKKADSEVIQTYAWIQSHLEEDISVSIPKHEVYEEYRSYCEANHFEKLCVADFGKAMKHIFPQVKPRRLGQRGNSKYCYSGLRKKIILTAPELPALETSDDNINIGDSYESSIIGNSVRKNNVMVNDIVWNIIHEWVEKTFNRKFKTSIDFARYLIETQNIKSDLDKMLSISNNNVNGNCFPTPPPPPPPALNLMAEQNTKIDLVSETTTTTTTANKSITNGKKISLNPIGSKLKSIMNDNNKKKYSSTEKGATTTTLSTPQQQQIIDNSSIDNTTMMNCSKISTINTAITTSATNATTTTANNNDATLIQSLINRNSLTTLQQPPKTTATVVTNHIPEMVPVCNAKTVKILLGPNPQHHQQQQQQQLPTSTTLQTIPSQTCFMIDSQQNNHQQPQQLTLNTTNGVESFKYKPIQPKPVNFDSMSRFRPMTSVGNVPTTIAFIHNDQLINTNNGKPTAATLVFNCNSAINVSGNVNGNIVKSEDDNNLTSNTKSTDKNHKRQIDNVEKEITFPLASKKRHVETTTTTTTTSTTNSDNMEPKRSSIITATDICDLKVNELETEALNEYLNNISSDSVIDNNITLQQQQRQSNHQNIKNVNRENIVHIRRLLENHLAKVMNMYSNGNNITSMSSATSQYKQHIQQTAGNATSISAGPSQPSSEANSPFVSPRNTPVSLPRSRNNSGQSAYSAYGAASQRQTPASLQNFDSGVSSISSSPFISPQSTPIPTTSLQRINQNQSNNLRNVSSQAVRVRHSSGPGGPISNRTTQLASLMNYNRSNSLSPMIISDNFFGQQSTMNNFNNLPSFNLSSQTSSKLLSGDDQIQSSPSSFVDNQKFSSVVTQTDPTFLINNQQQQQQQQQTKDHHSLSSDLFINSSFHHHQHQQQQSSTNQSTRQRHFSNPYGGVSTFSCSTTMNKNNNNDDDDDFSFNNSSLSSMSTTTTTNDFLSKSLFNRSQSVPLHPNMFEVANNFDSIVTDSGGDVDECLKSQSTTNEFINITNNNIQLLQHQHHPSSVSNNVLMAERTIANNNHISKSYPATPICTDMNFKFSDDNQLTTNYNLVQINDDDLLQSTLDDLLSNNDQDVIQSGQDLIVSSVQPGVVGGSLPSNGNRIDCSSPSSSSMMNKESNELIINNNDNNGDCGNNGNVTGVFNDDLLIDDTEQFQTLDAFHDSLP</sequence>
<dbReference type="InterPro" id="IPR039779">
    <property type="entry name" value="RFX-like"/>
</dbReference>
<dbReference type="FunFam" id="1.10.10.10:FF:000422">
    <property type="entry name" value="DNA-binding protein RFX7"/>
    <property type="match status" value="1"/>
</dbReference>
<dbReference type="EMBL" id="SDOV01000005">
    <property type="protein sequence ID" value="KAH7640871.1"/>
    <property type="molecule type" value="Genomic_DNA"/>
</dbReference>
<accession>A0A9D4NXL2</accession>
<feature type="region of interest" description="Disordered" evidence="2">
    <location>
        <begin position="1132"/>
        <end position="1154"/>
    </location>
</feature>
<comment type="caution">
    <text evidence="4">The sequence shown here is derived from an EMBL/GenBank/DDBJ whole genome shotgun (WGS) entry which is preliminary data.</text>
</comment>
<feature type="compositionally biased region" description="Basic and acidic residues" evidence="2">
    <location>
        <begin position="130"/>
        <end position="142"/>
    </location>
</feature>
<organism evidence="4">
    <name type="scientific">Dermatophagoides farinae</name>
    <name type="common">American house dust mite</name>
    <dbReference type="NCBI Taxonomy" id="6954"/>
    <lineage>
        <taxon>Eukaryota</taxon>
        <taxon>Metazoa</taxon>
        <taxon>Ecdysozoa</taxon>
        <taxon>Arthropoda</taxon>
        <taxon>Chelicerata</taxon>
        <taxon>Arachnida</taxon>
        <taxon>Acari</taxon>
        <taxon>Acariformes</taxon>
        <taxon>Sarcoptiformes</taxon>
        <taxon>Astigmata</taxon>
        <taxon>Psoroptidia</taxon>
        <taxon>Analgoidea</taxon>
        <taxon>Pyroglyphidae</taxon>
        <taxon>Dermatophagoidinae</taxon>
        <taxon>Dermatophagoides</taxon>
    </lineage>
</organism>
<feature type="compositionally biased region" description="Low complexity" evidence="2">
    <location>
        <begin position="93"/>
        <end position="111"/>
    </location>
</feature>
<dbReference type="InterPro" id="IPR003150">
    <property type="entry name" value="DNA-bd_RFX"/>
</dbReference>
<dbReference type="GO" id="GO:0000981">
    <property type="term" value="F:DNA-binding transcription factor activity, RNA polymerase II-specific"/>
    <property type="evidence" value="ECO:0007669"/>
    <property type="project" value="TreeGrafter"/>
</dbReference>
<dbReference type="PANTHER" id="PTHR12619">
    <property type="entry name" value="RFX TRANSCRIPTION FACTOR FAMILY"/>
    <property type="match status" value="1"/>
</dbReference>
<reference evidence="4" key="1">
    <citation type="submission" date="2020-06" db="EMBL/GenBank/DDBJ databases">
        <authorList>
            <person name="Ji K."/>
            <person name="Li J."/>
        </authorList>
    </citation>
    <scope>NUCLEOTIDE SEQUENCE</scope>
    <source>
        <strain evidence="4">JKM2019</strain>
        <tissue evidence="4">Whole body</tissue>
    </source>
</reference>
<reference evidence="4" key="2">
    <citation type="journal article" date="2021" name="World Allergy Organ. J.">
        <title>Chromosome-level assembly of Dermatophagoides farinae genome and transcriptome reveals two novel allergens Der f 37 and Der f 39.</title>
        <authorList>
            <person name="Chen J."/>
            <person name="Cai Z."/>
            <person name="Fan D."/>
            <person name="Hu J."/>
            <person name="Hou Y."/>
            <person name="He Y."/>
            <person name="Zhang Z."/>
            <person name="Zhao Z."/>
            <person name="Gao P."/>
            <person name="Hu W."/>
            <person name="Sun J."/>
            <person name="Li J."/>
            <person name="Ji K."/>
        </authorList>
    </citation>
    <scope>NUCLEOTIDE SEQUENCE</scope>
    <source>
        <strain evidence="4">JKM2019</strain>
    </source>
</reference>
<feature type="region of interest" description="Disordered" evidence="2">
    <location>
        <begin position="1065"/>
        <end position="1084"/>
    </location>
</feature>
<dbReference type="InterPro" id="IPR036390">
    <property type="entry name" value="WH_DNA-bd_sf"/>
</dbReference>
<feature type="region of interest" description="Disordered" evidence="2">
    <location>
        <begin position="886"/>
        <end position="983"/>
    </location>
</feature>
<dbReference type="Gene3D" id="6.10.140.1290">
    <property type="match status" value="1"/>
</dbReference>
<feature type="compositionally biased region" description="Polar residues" evidence="2">
    <location>
        <begin position="951"/>
        <end position="964"/>
    </location>
</feature>
<dbReference type="SUPFAM" id="SSF46785">
    <property type="entry name" value="Winged helix' DNA-binding domain"/>
    <property type="match status" value="1"/>
</dbReference>
<dbReference type="Pfam" id="PF18326">
    <property type="entry name" value="RFX5_N"/>
    <property type="match status" value="1"/>
</dbReference>
<dbReference type="PROSITE" id="PS51526">
    <property type="entry name" value="RFX_DBD"/>
    <property type="match status" value="1"/>
</dbReference>
<dbReference type="Pfam" id="PF02257">
    <property type="entry name" value="RFX_DNA_binding"/>
    <property type="match status" value="1"/>
</dbReference>
<feature type="region of interest" description="Disordered" evidence="2">
    <location>
        <begin position="773"/>
        <end position="794"/>
    </location>
</feature>
<name>A0A9D4NXL2_DERFA</name>
<feature type="region of interest" description="Disordered" evidence="2">
    <location>
        <begin position="91"/>
        <end position="167"/>
    </location>
</feature>
<evidence type="ECO:0000256" key="1">
    <source>
        <dbReference type="ARBA" id="ARBA00023125"/>
    </source>
</evidence>
<evidence type="ECO:0000259" key="3">
    <source>
        <dbReference type="PROSITE" id="PS51526"/>
    </source>
</evidence>
<feature type="compositionally biased region" description="Low complexity" evidence="2">
    <location>
        <begin position="965"/>
        <end position="983"/>
    </location>
</feature>
<dbReference type="PANTHER" id="PTHR12619:SF21">
    <property type="entry name" value="RFX-TYPE WINGED-HELIX DOMAIN-CONTAINING PROTEIN"/>
    <property type="match status" value="1"/>
</dbReference>
<evidence type="ECO:0000313" key="4">
    <source>
        <dbReference type="EMBL" id="KAH7640871.1"/>
    </source>
</evidence>
<feature type="compositionally biased region" description="Low complexity" evidence="2">
    <location>
        <begin position="777"/>
        <end position="787"/>
    </location>
</feature>
<dbReference type="Proteomes" id="UP000828236">
    <property type="component" value="Unassembled WGS sequence"/>
</dbReference>
<feature type="compositionally biased region" description="Low complexity" evidence="2">
    <location>
        <begin position="1137"/>
        <end position="1147"/>
    </location>
</feature>
<gene>
    <name evidence="4" type="ORF">HUG17_8340</name>
</gene>
<feature type="compositionally biased region" description="Polar residues" evidence="2">
    <location>
        <begin position="143"/>
        <end position="155"/>
    </location>
</feature>
<dbReference type="GO" id="GO:0000978">
    <property type="term" value="F:RNA polymerase II cis-regulatory region sequence-specific DNA binding"/>
    <property type="evidence" value="ECO:0007669"/>
    <property type="project" value="TreeGrafter"/>
</dbReference>
<evidence type="ECO:0000256" key="2">
    <source>
        <dbReference type="SAM" id="MobiDB-lite"/>
    </source>
</evidence>
<feature type="compositionally biased region" description="Low complexity" evidence="2">
    <location>
        <begin position="156"/>
        <end position="166"/>
    </location>
</feature>
<proteinExistence type="predicted"/>
<feature type="domain" description="RFX-type winged-helix" evidence="3">
    <location>
        <begin position="265"/>
        <end position="340"/>
    </location>
</feature>
<dbReference type="Gene3D" id="1.10.10.10">
    <property type="entry name" value="Winged helix-like DNA-binding domain superfamily/Winged helix DNA-binding domain"/>
    <property type="match status" value="1"/>
</dbReference>
<feature type="compositionally biased region" description="Low complexity" evidence="2">
    <location>
        <begin position="937"/>
        <end position="950"/>
    </location>
</feature>
<dbReference type="InterPro" id="IPR036388">
    <property type="entry name" value="WH-like_DNA-bd_sf"/>
</dbReference>
<keyword evidence="1 4" id="KW-0238">DNA-binding</keyword>
<protein>
    <submittedName>
        <fullName evidence="4">Dna-binding protein rfx5-like protein</fullName>
    </submittedName>
</protein>
<feature type="compositionally biased region" description="Polar residues" evidence="2">
    <location>
        <begin position="886"/>
        <end position="936"/>
    </location>
</feature>